<proteinExistence type="predicted"/>
<evidence type="ECO:0000313" key="2">
    <source>
        <dbReference type="Proteomes" id="UP000472264"/>
    </source>
</evidence>
<reference evidence="1" key="1">
    <citation type="submission" date="2021-04" db="EMBL/GenBank/DDBJ databases">
        <authorList>
            <consortium name="Wellcome Sanger Institute Data Sharing"/>
        </authorList>
    </citation>
    <scope>NUCLEOTIDE SEQUENCE [LARGE SCALE GENOMIC DNA]</scope>
</reference>
<name>A0A665X528_ECHNA</name>
<dbReference type="Proteomes" id="UP000472264">
    <property type="component" value="Chromosome 23"/>
</dbReference>
<dbReference type="Ensembl" id="ENSENLT00000052646.1">
    <property type="protein sequence ID" value="ENSENLP00000051398.1"/>
    <property type="gene ID" value="ENSENLG00000021555.1"/>
</dbReference>
<accession>A0A665X528</accession>
<reference evidence="1" key="2">
    <citation type="submission" date="2025-08" db="UniProtKB">
        <authorList>
            <consortium name="Ensembl"/>
        </authorList>
    </citation>
    <scope>IDENTIFICATION</scope>
</reference>
<dbReference type="AlphaFoldDB" id="A0A665X528"/>
<protein>
    <submittedName>
        <fullName evidence="1">Uncharacterized protein</fullName>
    </submittedName>
</protein>
<dbReference type="InParanoid" id="A0A665X528"/>
<evidence type="ECO:0000313" key="1">
    <source>
        <dbReference type="Ensembl" id="ENSENLP00000051398.1"/>
    </source>
</evidence>
<sequence>ILSKKVHKHSLAGEGCHHTPERLNRGYEKTQHVCSSLAAFWESSSESPVQRKHKGWISEKIRGCTTSD</sequence>
<reference evidence="1" key="3">
    <citation type="submission" date="2025-09" db="UniProtKB">
        <authorList>
            <consortium name="Ensembl"/>
        </authorList>
    </citation>
    <scope>IDENTIFICATION</scope>
</reference>
<organism evidence="1 2">
    <name type="scientific">Echeneis naucrates</name>
    <name type="common">Live sharksucker</name>
    <dbReference type="NCBI Taxonomy" id="173247"/>
    <lineage>
        <taxon>Eukaryota</taxon>
        <taxon>Metazoa</taxon>
        <taxon>Chordata</taxon>
        <taxon>Craniata</taxon>
        <taxon>Vertebrata</taxon>
        <taxon>Euteleostomi</taxon>
        <taxon>Actinopterygii</taxon>
        <taxon>Neopterygii</taxon>
        <taxon>Teleostei</taxon>
        <taxon>Neoteleostei</taxon>
        <taxon>Acanthomorphata</taxon>
        <taxon>Carangaria</taxon>
        <taxon>Carangiformes</taxon>
        <taxon>Echeneidae</taxon>
        <taxon>Echeneis</taxon>
    </lineage>
</organism>
<keyword evidence="2" id="KW-1185">Reference proteome</keyword>